<dbReference type="Pfam" id="PF01569">
    <property type="entry name" value="PAP2"/>
    <property type="match status" value="1"/>
</dbReference>
<dbReference type="EMBL" id="CP025704">
    <property type="protein sequence ID" value="AUN98862.1"/>
    <property type="molecule type" value="Genomic_DNA"/>
</dbReference>
<gene>
    <name evidence="1" type="ORF">C0V70_12265</name>
</gene>
<dbReference type="PANTHER" id="PTHR14969">
    <property type="entry name" value="SPHINGOSINE-1-PHOSPHATE PHOSPHOHYDROLASE"/>
    <property type="match status" value="1"/>
</dbReference>
<accession>A0A2K9NTN9</accession>
<dbReference type="OrthoDB" id="5295304at2"/>
<dbReference type="SMART" id="SM00014">
    <property type="entry name" value="acidPPc"/>
    <property type="match status" value="1"/>
</dbReference>
<dbReference type="AlphaFoldDB" id="A0A2K9NTN9"/>
<dbReference type="Gene3D" id="1.20.144.10">
    <property type="entry name" value="Phosphatidic acid phosphatase type 2/haloperoxidase"/>
    <property type="match status" value="1"/>
</dbReference>
<dbReference type="InterPro" id="IPR000326">
    <property type="entry name" value="PAP2/HPO"/>
</dbReference>
<proteinExistence type="predicted"/>
<dbReference type="PANTHER" id="PTHR14969:SF13">
    <property type="entry name" value="AT30094P"/>
    <property type="match status" value="1"/>
</dbReference>
<dbReference type="CDD" id="cd03394">
    <property type="entry name" value="PAP2_like_5"/>
    <property type="match status" value="1"/>
</dbReference>
<evidence type="ECO:0000313" key="1">
    <source>
        <dbReference type="EMBL" id="AUN98862.1"/>
    </source>
</evidence>
<protein>
    <submittedName>
        <fullName evidence="1">Uncharacterized protein</fullName>
    </submittedName>
</protein>
<dbReference type="RefSeq" id="WP_102244153.1">
    <property type="nucleotide sequence ID" value="NZ_CP025704.1"/>
</dbReference>
<dbReference type="Proteomes" id="UP000235584">
    <property type="component" value="Chromosome"/>
</dbReference>
<organism evidence="1 2">
    <name type="scientific">Bacteriovorax stolpii</name>
    <name type="common">Bdellovibrio stolpii</name>
    <dbReference type="NCBI Taxonomy" id="960"/>
    <lineage>
        <taxon>Bacteria</taxon>
        <taxon>Pseudomonadati</taxon>
        <taxon>Bdellovibrionota</taxon>
        <taxon>Bacteriovoracia</taxon>
        <taxon>Bacteriovoracales</taxon>
        <taxon>Bacteriovoracaceae</taxon>
        <taxon>Bacteriovorax</taxon>
    </lineage>
</organism>
<dbReference type="InterPro" id="IPR036938">
    <property type="entry name" value="PAP2/HPO_sf"/>
</dbReference>
<keyword evidence="2" id="KW-1185">Reference proteome</keyword>
<reference evidence="1 2" key="1">
    <citation type="submission" date="2018-01" db="EMBL/GenBank/DDBJ databases">
        <title>Complete genome sequence of Bacteriovorax stolpii DSM12778.</title>
        <authorList>
            <person name="Tang B."/>
            <person name="Chang J."/>
        </authorList>
    </citation>
    <scope>NUCLEOTIDE SEQUENCE [LARGE SCALE GENOMIC DNA]</scope>
    <source>
        <strain evidence="1 2">DSM 12778</strain>
    </source>
</reference>
<evidence type="ECO:0000313" key="2">
    <source>
        <dbReference type="Proteomes" id="UP000235584"/>
    </source>
</evidence>
<dbReference type="KEGG" id="bsto:C0V70_12265"/>
<name>A0A2K9NTN9_BACTC</name>
<sequence>MVFLKWLIPILLMYQVAFAEEERTLQFEDKSYLKDVGSDLISPLTTPAKWILLGGTITTGMMYITRKDITYRKRESFREAKPLGKLGFIGDYVGYGLLNLGYSSYYLWQGKFHDDPKALERAEHMLRATTYTVALTTALKYTISEKRPGYPDDHHSFPSGHSSASFAFASVVALQHGWFWGGVAHGAAAFIAISRANDDFHYLHDITAGMTIGASFAWGVYYNLQKGNPYWLTLVPVPKGAGLAMGLDF</sequence>
<dbReference type="SUPFAM" id="SSF48317">
    <property type="entry name" value="Acid phosphatase/Vanadium-dependent haloperoxidase"/>
    <property type="match status" value="1"/>
</dbReference>